<protein>
    <recommendedName>
        <fullName evidence="5">Secreted protein</fullName>
    </recommendedName>
</protein>
<evidence type="ECO:0000256" key="2">
    <source>
        <dbReference type="SAM" id="SignalP"/>
    </source>
</evidence>
<dbReference type="AlphaFoldDB" id="A0AAD7EET2"/>
<feature type="region of interest" description="Disordered" evidence="1">
    <location>
        <begin position="58"/>
        <end position="83"/>
    </location>
</feature>
<dbReference type="EMBL" id="JARIHO010000056">
    <property type="protein sequence ID" value="KAJ7318752.1"/>
    <property type="molecule type" value="Genomic_DNA"/>
</dbReference>
<evidence type="ECO:0000256" key="1">
    <source>
        <dbReference type="SAM" id="MobiDB-lite"/>
    </source>
</evidence>
<evidence type="ECO:0000313" key="3">
    <source>
        <dbReference type="EMBL" id="KAJ7318752.1"/>
    </source>
</evidence>
<accession>A0AAD7EET2</accession>
<evidence type="ECO:0000313" key="4">
    <source>
        <dbReference type="Proteomes" id="UP001218218"/>
    </source>
</evidence>
<keyword evidence="4" id="KW-1185">Reference proteome</keyword>
<feature type="chain" id="PRO_5041962300" description="Secreted protein" evidence="2">
    <location>
        <begin position="29"/>
        <end position="83"/>
    </location>
</feature>
<sequence length="83" mass="9335">MYRALSSNLHRRARFFFVWGFFCLYASPNDPIFGCGPQTVHDAISPCVEGSRVFRRLNGGPGHSTKRDPKYTTSAAHSDTRRG</sequence>
<feature type="signal peptide" evidence="2">
    <location>
        <begin position="1"/>
        <end position="28"/>
    </location>
</feature>
<organism evidence="3 4">
    <name type="scientific">Mycena albidolilacea</name>
    <dbReference type="NCBI Taxonomy" id="1033008"/>
    <lineage>
        <taxon>Eukaryota</taxon>
        <taxon>Fungi</taxon>
        <taxon>Dikarya</taxon>
        <taxon>Basidiomycota</taxon>
        <taxon>Agaricomycotina</taxon>
        <taxon>Agaricomycetes</taxon>
        <taxon>Agaricomycetidae</taxon>
        <taxon>Agaricales</taxon>
        <taxon>Marasmiineae</taxon>
        <taxon>Mycenaceae</taxon>
        <taxon>Mycena</taxon>
    </lineage>
</organism>
<keyword evidence="2" id="KW-0732">Signal</keyword>
<dbReference type="Proteomes" id="UP001218218">
    <property type="component" value="Unassembled WGS sequence"/>
</dbReference>
<gene>
    <name evidence="3" type="ORF">DFH08DRAFT_891868</name>
</gene>
<reference evidence="3" key="1">
    <citation type="submission" date="2023-03" db="EMBL/GenBank/DDBJ databases">
        <title>Massive genome expansion in bonnet fungi (Mycena s.s.) driven by repeated elements and novel gene families across ecological guilds.</title>
        <authorList>
            <consortium name="Lawrence Berkeley National Laboratory"/>
            <person name="Harder C.B."/>
            <person name="Miyauchi S."/>
            <person name="Viragh M."/>
            <person name="Kuo A."/>
            <person name="Thoen E."/>
            <person name="Andreopoulos B."/>
            <person name="Lu D."/>
            <person name="Skrede I."/>
            <person name="Drula E."/>
            <person name="Henrissat B."/>
            <person name="Morin E."/>
            <person name="Kohler A."/>
            <person name="Barry K."/>
            <person name="LaButti K."/>
            <person name="Morin E."/>
            <person name="Salamov A."/>
            <person name="Lipzen A."/>
            <person name="Mereny Z."/>
            <person name="Hegedus B."/>
            <person name="Baldrian P."/>
            <person name="Stursova M."/>
            <person name="Weitz H."/>
            <person name="Taylor A."/>
            <person name="Grigoriev I.V."/>
            <person name="Nagy L.G."/>
            <person name="Martin F."/>
            <person name="Kauserud H."/>
        </authorList>
    </citation>
    <scope>NUCLEOTIDE SEQUENCE</scope>
    <source>
        <strain evidence="3">CBHHK002</strain>
    </source>
</reference>
<proteinExistence type="predicted"/>
<name>A0AAD7EET2_9AGAR</name>
<evidence type="ECO:0008006" key="5">
    <source>
        <dbReference type="Google" id="ProtNLM"/>
    </source>
</evidence>
<comment type="caution">
    <text evidence="3">The sequence shown here is derived from an EMBL/GenBank/DDBJ whole genome shotgun (WGS) entry which is preliminary data.</text>
</comment>